<evidence type="ECO:0000256" key="1">
    <source>
        <dbReference type="SAM" id="MobiDB-lite"/>
    </source>
</evidence>
<organism evidence="2 3">
    <name type="scientific">Deinococcus cavernae</name>
    <dbReference type="NCBI Taxonomy" id="2320857"/>
    <lineage>
        <taxon>Bacteria</taxon>
        <taxon>Thermotogati</taxon>
        <taxon>Deinococcota</taxon>
        <taxon>Deinococci</taxon>
        <taxon>Deinococcales</taxon>
        <taxon>Deinococcaceae</taxon>
        <taxon>Deinococcus</taxon>
    </lineage>
</organism>
<dbReference type="AlphaFoldDB" id="A0A418VFX0"/>
<reference evidence="2 3" key="1">
    <citation type="submission" date="2018-09" db="EMBL/GenBank/DDBJ databases">
        <authorList>
            <person name="Zhu H."/>
        </authorList>
    </citation>
    <scope>NUCLEOTIDE SEQUENCE [LARGE SCALE GENOMIC DNA]</scope>
    <source>
        <strain evidence="2 3">K2S05-167</strain>
    </source>
</reference>
<comment type="caution">
    <text evidence="2">The sequence shown here is derived from an EMBL/GenBank/DDBJ whole genome shotgun (WGS) entry which is preliminary data.</text>
</comment>
<protein>
    <submittedName>
        <fullName evidence="2">Uncharacterized protein</fullName>
    </submittedName>
</protein>
<name>A0A418VFX0_9DEIO</name>
<dbReference type="RefSeq" id="WP_119761034.1">
    <property type="nucleotide sequence ID" value="NZ_QYUJ01000008.1"/>
</dbReference>
<proteinExistence type="predicted"/>
<evidence type="ECO:0000313" key="3">
    <source>
        <dbReference type="Proteomes" id="UP000286287"/>
    </source>
</evidence>
<keyword evidence="3" id="KW-1185">Reference proteome</keyword>
<sequence length="97" mass="10660">MSLASQAFSGPLPARGGERRPLTFREANRLIKRAAQQYGLSRSACEKAARAGGLVTPEGFLQQCRRSCWLVDHCQCVNPHTGTVEFNCRHCRGTGRA</sequence>
<evidence type="ECO:0000313" key="2">
    <source>
        <dbReference type="EMBL" id="RJF74988.1"/>
    </source>
</evidence>
<dbReference type="EMBL" id="QYUJ01000008">
    <property type="protein sequence ID" value="RJF74988.1"/>
    <property type="molecule type" value="Genomic_DNA"/>
</dbReference>
<gene>
    <name evidence="2" type="ORF">D3875_03040</name>
</gene>
<feature type="region of interest" description="Disordered" evidence="1">
    <location>
        <begin position="1"/>
        <end position="21"/>
    </location>
</feature>
<accession>A0A418VFX0</accession>
<dbReference type="Proteomes" id="UP000286287">
    <property type="component" value="Unassembled WGS sequence"/>
</dbReference>